<sequence>MGLSVIYEECSVGVLLEGPAKGDYQSAENFKNPILDNEEDENFKEKQTPTFIFKGVEFRKVEETGLMAKFHQDLKSVDQLIRDLQLKPKLLESLVFFVNLEESVLNPSQS</sequence>
<protein>
    <submittedName>
        <fullName evidence="1">Uncharacterized protein</fullName>
    </submittedName>
</protein>
<accession>A0AAV7URU2</accession>
<evidence type="ECO:0000313" key="2">
    <source>
        <dbReference type="Proteomes" id="UP001066276"/>
    </source>
</evidence>
<name>A0AAV7URU2_PLEWA</name>
<reference evidence="1" key="1">
    <citation type="journal article" date="2022" name="bioRxiv">
        <title>Sequencing and chromosome-scale assembly of the giantPleurodeles waltlgenome.</title>
        <authorList>
            <person name="Brown T."/>
            <person name="Elewa A."/>
            <person name="Iarovenko S."/>
            <person name="Subramanian E."/>
            <person name="Araus A.J."/>
            <person name="Petzold A."/>
            <person name="Susuki M."/>
            <person name="Suzuki K.-i.T."/>
            <person name="Hayashi T."/>
            <person name="Toyoda A."/>
            <person name="Oliveira C."/>
            <person name="Osipova E."/>
            <person name="Leigh N.D."/>
            <person name="Simon A."/>
            <person name="Yun M.H."/>
        </authorList>
    </citation>
    <scope>NUCLEOTIDE SEQUENCE</scope>
    <source>
        <strain evidence="1">20211129_DDA</strain>
        <tissue evidence="1">Liver</tissue>
    </source>
</reference>
<dbReference type="EMBL" id="JANPWB010000004">
    <property type="protein sequence ID" value="KAJ1191778.1"/>
    <property type="molecule type" value="Genomic_DNA"/>
</dbReference>
<evidence type="ECO:0000313" key="1">
    <source>
        <dbReference type="EMBL" id="KAJ1191778.1"/>
    </source>
</evidence>
<organism evidence="1 2">
    <name type="scientific">Pleurodeles waltl</name>
    <name type="common">Iberian ribbed newt</name>
    <dbReference type="NCBI Taxonomy" id="8319"/>
    <lineage>
        <taxon>Eukaryota</taxon>
        <taxon>Metazoa</taxon>
        <taxon>Chordata</taxon>
        <taxon>Craniata</taxon>
        <taxon>Vertebrata</taxon>
        <taxon>Euteleostomi</taxon>
        <taxon>Amphibia</taxon>
        <taxon>Batrachia</taxon>
        <taxon>Caudata</taxon>
        <taxon>Salamandroidea</taxon>
        <taxon>Salamandridae</taxon>
        <taxon>Pleurodelinae</taxon>
        <taxon>Pleurodeles</taxon>
    </lineage>
</organism>
<comment type="caution">
    <text evidence="1">The sequence shown here is derived from an EMBL/GenBank/DDBJ whole genome shotgun (WGS) entry which is preliminary data.</text>
</comment>
<dbReference type="Proteomes" id="UP001066276">
    <property type="component" value="Chromosome 2_2"/>
</dbReference>
<keyword evidence="2" id="KW-1185">Reference proteome</keyword>
<gene>
    <name evidence="1" type="ORF">NDU88_001093</name>
</gene>
<proteinExistence type="predicted"/>
<dbReference type="AlphaFoldDB" id="A0AAV7URU2"/>